<dbReference type="AlphaFoldDB" id="A0A8S1HU15"/>
<proteinExistence type="predicted"/>
<reference evidence="2" key="1">
    <citation type="submission" date="2020-10" db="EMBL/GenBank/DDBJ databases">
        <authorList>
            <person name="Kikuchi T."/>
        </authorList>
    </citation>
    <scope>NUCLEOTIDE SEQUENCE</scope>
    <source>
        <strain evidence="2">NKZ352</strain>
    </source>
</reference>
<evidence type="ECO:0008006" key="4">
    <source>
        <dbReference type="Google" id="ProtNLM"/>
    </source>
</evidence>
<comment type="caution">
    <text evidence="2">The sequence shown here is derived from an EMBL/GenBank/DDBJ whole genome shotgun (WGS) entry which is preliminary data.</text>
</comment>
<evidence type="ECO:0000313" key="3">
    <source>
        <dbReference type="Proteomes" id="UP000835052"/>
    </source>
</evidence>
<name>A0A8S1HU15_9PELO</name>
<gene>
    <name evidence="2" type="ORF">CAUJ_LOCUS15895</name>
</gene>
<feature type="region of interest" description="Disordered" evidence="1">
    <location>
        <begin position="78"/>
        <end position="109"/>
    </location>
</feature>
<evidence type="ECO:0000256" key="1">
    <source>
        <dbReference type="SAM" id="MobiDB-lite"/>
    </source>
</evidence>
<dbReference type="Proteomes" id="UP000835052">
    <property type="component" value="Unassembled WGS sequence"/>
</dbReference>
<evidence type="ECO:0000313" key="2">
    <source>
        <dbReference type="EMBL" id="CAD6199996.1"/>
    </source>
</evidence>
<organism evidence="2 3">
    <name type="scientific">Caenorhabditis auriculariae</name>
    <dbReference type="NCBI Taxonomy" id="2777116"/>
    <lineage>
        <taxon>Eukaryota</taxon>
        <taxon>Metazoa</taxon>
        <taxon>Ecdysozoa</taxon>
        <taxon>Nematoda</taxon>
        <taxon>Chromadorea</taxon>
        <taxon>Rhabditida</taxon>
        <taxon>Rhabditina</taxon>
        <taxon>Rhabditomorpha</taxon>
        <taxon>Rhabditoidea</taxon>
        <taxon>Rhabditidae</taxon>
        <taxon>Peloderinae</taxon>
        <taxon>Caenorhabditis</taxon>
    </lineage>
</organism>
<protein>
    <recommendedName>
        <fullName evidence="4">Protein containing ALS2cr12 (ALS2CR12) signature</fullName>
    </recommendedName>
</protein>
<dbReference type="EMBL" id="CAJGYM010000224">
    <property type="protein sequence ID" value="CAD6199996.1"/>
    <property type="molecule type" value="Genomic_DNA"/>
</dbReference>
<sequence length="358" mass="42278">MDPSDDDKDLSPVMVSGCFSCFLKAPSRESEKAKEQQKIFQAGQDSLAREHEAKMADLKAKNDELLARKTEEIRRSLQQEKLKYEARKNKREEEEKRRQEEFLEERRLQDEKEEQKAAVHKLKMQEVDERMKLEQREHEKRLAEMRRKFDLLQEERQREWSRRQQQANEQLRQLLQLLVQRRWNQMIENRWANRLMFLSGLNRPVIREFRDLRNEFDRIMVAPQGHINFNLKSLALAADSVLSVVRNEINTMRNESEQLAECFRQSGALFVQDIQESVNEVVGKCTALHDLLEKFKVECATGTASRNSLDRLKEAESLLQNAVGKIPAIHSLKAKYQNQNWHYEDDVQSSVIITEIID</sequence>
<keyword evidence="3" id="KW-1185">Reference proteome</keyword>
<accession>A0A8S1HU15</accession>